<name>B1KNH9_SHEWM</name>
<dbReference type="InterPro" id="IPR020583">
    <property type="entry name" value="Inositol_monoP_metal-BS"/>
</dbReference>
<comment type="catalytic activity">
    <reaction evidence="1 16">
        <text>a myo-inositol phosphate + H2O = myo-inositol + phosphate</text>
        <dbReference type="Rhea" id="RHEA:24056"/>
        <dbReference type="ChEBI" id="CHEBI:15377"/>
        <dbReference type="ChEBI" id="CHEBI:17268"/>
        <dbReference type="ChEBI" id="CHEBI:43474"/>
        <dbReference type="ChEBI" id="CHEBI:84139"/>
        <dbReference type="EC" id="3.1.3.25"/>
    </reaction>
</comment>
<feature type="binding site" evidence="15">
    <location>
        <position position="102"/>
    </location>
    <ligand>
        <name>Mg(2+)</name>
        <dbReference type="ChEBI" id="CHEBI:18420"/>
        <label>1</label>
        <note>catalytic</note>
    </ligand>
</feature>
<dbReference type="SUPFAM" id="SSF56655">
    <property type="entry name" value="Carbohydrate phosphatase"/>
    <property type="match status" value="1"/>
</dbReference>
<evidence type="ECO:0000256" key="15">
    <source>
        <dbReference type="PIRSR" id="PIRSR600760-2"/>
    </source>
</evidence>
<evidence type="ECO:0000256" key="11">
    <source>
        <dbReference type="ARBA" id="ARBA00022884"/>
    </source>
</evidence>
<evidence type="ECO:0000313" key="17">
    <source>
        <dbReference type="EMBL" id="ACA86056.1"/>
    </source>
</evidence>
<dbReference type="Pfam" id="PF00459">
    <property type="entry name" value="Inositol_P"/>
    <property type="match status" value="1"/>
</dbReference>
<dbReference type="NCBIfam" id="NF008027">
    <property type="entry name" value="PRK10757.1"/>
    <property type="match status" value="1"/>
</dbReference>
<dbReference type="PRINTS" id="PR01959">
    <property type="entry name" value="SBIMPHPHTASE"/>
</dbReference>
<dbReference type="HOGENOM" id="CLU_044118_0_4_6"/>
<comment type="cofactor">
    <cofactor evidence="2 15 16">
        <name>Mg(2+)</name>
        <dbReference type="ChEBI" id="CHEBI:18420"/>
    </cofactor>
</comment>
<evidence type="ECO:0000256" key="10">
    <source>
        <dbReference type="ARBA" id="ARBA00022842"/>
    </source>
</evidence>
<dbReference type="Gene3D" id="3.30.540.10">
    <property type="entry name" value="Fructose-1,6-Bisphosphatase, subunit A, domain 1"/>
    <property type="match status" value="1"/>
</dbReference>
<evidence type="ECO:0000256" key="5">
    <source>
        <dbReference type="ARBA" id="ARBA00022490"/>
    </source>
</evidence>
<dbReference type="KEGG" id="swd:Swoo_1772"/>
<dbReference type="eggNOG" id="COG0483">
    <property type="taxonomic scope" value="Bacteria"/>
</dbReference>
<evidence type="ECO:0000256" key="13">
    <source>
        <dbReference type="ARBA" id="ARBA00023163"/>
    </source>
</evidence>
<evidence type="ECO:0000256" key="4">
    <source>
        <dbReference type="ARBA" id="ARBA00009759"/>
    </source>
</evidence>
<dbReference type="InterPro" id="IPR033942">
    <property type="entry name" value="IMPase"/>
</dbReference>
<dbReference type="GO" id="GO:0006020">
    <property type="term" value="P:inositol metabolic process"/>
    <property type="evidence" value="ECO:0007669"/>
    <property type="project" value="TreeGrafter"/>
</dbReference>
<dbReference type="PANTHER" id="PTHR20854">
    <property type="entry name" value="INOSITOL MONOPHOSPHATASE"/>
    <property type="match status" value="1"/>
</dbReference>
<keyword evidence="10 15" id="KW-0460">Magnesium</keyword>
<keyword evidence="8 16" id="KW-0378">Hydrolase</keyword>
<keyword evidence="14" id="KW-0143">Chaperone</keyword>
<reference evidence="17 18" key="1">
    <citation type="submission" date="2008-02" db="EMBL/GenBank/DDBJ databases">
        <title>Complete sequence of Shewanella woodyi ATCC 51908.</title>
        <authorList>
            <consortium name="US DOE Joint Genome Institute"/>
            <person name="Copeland A."/>
            <person name="Lucas S."/>
            <person name="Lapidus A."/>
            <person name="Glavina del Rio T."/>
            <person name="Dalin E."/>
            <person name="Tice H."/>
            <person name="Bruce D."/>
            <person name="Goodwin L."/>
            <person name="Pitluck S."/>
            <person name="Sims D."/>
            <person name="Brettin T."/>
            <person name="Detter J.C."/>
            <person name="Han C."/>
            <person name="Kuske C.R."/>
            <person name="Schmutz J."/>
            <person name="Larimer F."/>
            <person name="Land M."/>
            <person name="Hauser L."/>
            <person name="Kyrpides N."/>
            <person name="Lykidis A."/>
            <person name="Zhao J.-S."/>
            <person name="Richardson P."/>
        </authorList>
    </citation>
    <scope>NUCLEOTIDE SEQUENCE [LARGE SCALE GENOMIC DNA]</scope>
    <source>
        <strain evidence="18">ATCC 51908 / MS32</strain>
    </source>
</reference>
<dbReference type="GO" id="GO:0005737">
    <property type="term" value="C:cytoplasm"/>
    <property type="evidence" value="ECO:0007669"/>
    <property type="project" value="UniProtKB-SubCell"/>
</dbReference>
<dbReference type="InterPro" id="IPR000760">
    <property type="entry name" value="Inositol_monophosphatase-like"/>
</dbReference>
<dbReference type="GO" id="GO:0042254">
    <property type="term" value="P:ribosome biogenesis"/>
    <property type="evidence" value="ECO:0007669"/>
    <property type="project" value="UniProtKB-KW"/>
</dbReference>
<dbReference type="Proteomes" id="UP000002168">
    <property type="component" value="Chromosome"/>
</dbReference>
<keyword evidence="12" id="KW-0805">Transcription regulation</keyword>
<evidence type="ECO:0000256" key="7">
    <source>
        <dbReference type="ARBA" id="ARBA00022723"/>
    </source>
</evidence>
<evidence type="ECO:0000256" key="1">
    <source>
        <dbReference type="ARBA" id="ARBA00001033"/>
    </source>
</evidence>
<dbReference type="GO" id="GO:0031564">
    <property type="term" value="P:transcription antitermination"/>
    <property type="evidence" value="ECO:0007669"/>
    <property type="project" value="UniProtKB-KW"/>
</dbReference>
<dbReference type="STRING" id="392500.Swoo_1772"/>
<proteinExistence type="inferred from homology"/>
<protein>
    <recommendedName>
        <fullName evidence="16">Inositol-1-monophosphatase</fullName>
        <ecNumber evidence="16">3.1.3.25</ecNumber>
    </recommendedName>
</protein>
<feature type="binding site" evidence="15">
    <location>
        <position position="100"/>
    </location>
    <ligand>
        <name>Mg(2+)</name>
        <dbReference type="ChEBI" id="CHEBI:18420"/>
        <label>1</label>
        <note>catalytic</note>
    </ligand>
</feature>
<keyword evidence="13" id="KW-0804">Transcription</keyword>
<comment type="similarity">
    <text evidence="4 16">Belongs to the inositol monophosphatase superfamily.</text>
</comment>
<keyword evidence="11" id="KW-0694">RNA-binding</keyword>
<dbReference type="GO" id="GO:0046872">
    <property type="term" value="F:metal ion binding"/>
    <property type="evidence" value="ECO:0007669"/>
    <property type="project" value="UniProtKB-KW"/>
</dbReference>
<feature type="binding site" evidence="15">
    <location>
        <position position="103"/>
    </location>
    <ligand>
        <name>Mg(2+)</name>
        <dbReference type="ChEBI" id="CHEBI:18420"/>
        <label>1</label>
        <note>catalytic</note>
    </ligand>
</feature>
<sequence length="283" mass="31316">MRPDYLYLFFNIQGIVMHPMQTIAVRAARAAGQTIIRAFAELDKIEVTAKGINDYVTNVDKEAEAAITYQIRKSYPDHTIVGEENGENKGENKEFVWIIDPLDGTNNFVRGIPHFAVSIALQHKGKTEVAVVYDPIRDELFTATRGKGAKFNDFRMRVSKHNELNETIIATGFPFKAKQHTETYMKIFGELFTQCADVRRAGSAALDLAYVAAGRVDGFFEIGLKPWDIAAGDLLVREAGGTVTDFTGNHEYMNSGNIIAGAPKVTSAIVKTARPLLSEALKR</sequence>
<accession>B1KNH9</accession>
<evidence type="ECO:0000256" key="12">
    <source>
        <dbReference type="ARBA" id="ARBA00023015"/>
    </source>
</evidence>
<dbReference type="EC" id="3.1.3.25" evidence="16"/>
<dbReference type="GO" id="GO:0046854">
    <property type="term" value="P:phosphatidylinositol phosphate biosynthetic process"/>
    <property type="evidence" value="ECO:0007669"/>
    <property type="project" value="InterPro"/>
</dbReference>
<evidence type="ECO:0000256" key="9">
    <source>
        <dbReference type="ARBA" id="ARBA00022814"/>
    </source>
</evidence>
<dbReference type="GO" id="GO:0008934">
    <property type="term" value="F:inositol monophosphate 1-phosphatase activity"/>
    <property type="evidence" value="ECO:0007669"/>
    <property type="project" value="InterPro"/>
</dbReference>
<dbReference type="FunFam" id="3.40.190.80:FF:000004">
    <property type="entry name" value="Inositol-1-monophosphatase"/>
    <property type="match status" value="1"/>
</dbReference>
<dbReference type="CDD" id="cd01639">
    <property type="entry name" value="IMPase"/>
    <property type="match status" value="1"/>
</dbReference>
<dbReference type="GO" id="GO:0007165">
    <property type="term" value="P:signal transduction"/>
    <property type="evidence" value="ECO:0007669"/>
    <property type="project" value="TreeGrafter"/>
</dbReference>
<dbReference type="GO" id="GO:0003723">
    <property type="term" value="F:RNA binding"/>
    <property type="evidence" value="ECO:0007669"/>
    <property type="project" value="UniProtKB-KW"/>
</dbReference>
<keyword evidence="18" id="KW-1185">Reference proteome</keyword>
<gene>
    <name evidence="17" type="ordered locus">Swoo_1772</name>
</gene>
<dbReference type="PROSITE" id="PS00630">
    <property type="entry name" value="IMP_2"/>
    <property type="match status" value="1"/>
</dbReference>
<keyword evidence="5" id="KW-0963">Cytoplasm</keyword>
<feature type="binding site" evidence="15">
    <location>
        <position position="83"/>
    </location>
    <ligand>
        <name>Mg(2+)</name>
        <dbReference type="ChEBI" id="CHEBI:18420"/>
        <label>1</label>
        <note>catalytic</note>
    </ligand>
</feature>
<keyword evidence="9" id="KW-0889">Transcription antitermination</keyword>
<dbReference type="InterPro" id="IPR020550">
    <property type="entry name" value="Inositol_monophosphatase_CS"/>
</dbReference>
<evidence type="ECO:0000313" key="18">
    <source>
        <dbReference type="Proteomes" id="UP000002168"/>
    </source>
</evidence>
<evidence type="ECO:0000256" key="6">
    <source>
        <dbReference type="ARBA" id="ARBA00022517"/>
    </source>
</evidence>
<dbReference type="Gene3D" id="3.40.190.80">
    <property type="match status" value="1"/>
</dbReference>
<evidence type="ECO:0000256" key="3">
    <source>
        <dbReference type="ARBA" id="ARBA00004496"/>
    </source>
</evidence>
<dbReference type="InterPro" id="IPR022337">
    <property type="entry name" value="Inositol_monophosphatase_SuhB"/>
</dbReference>
<dbReference type="PROSITE" id="PS00629">
    <property type="entry name" value="IMP_1"/>
    <property type="match status" value="1"/>
</dbReference>
<keyword evidence="7 15" id="KW-0479">Metal-binding</keyword>
<dbReference type="PANTHER" id="PTHR20854:SF4">
    <property type="entry name" value="INOSITOL-1-MONOPHOSPHATASE-RELATED"/>
    <property type="match status" value="1"/>
</dbReference>
<evidence type="ECO:0000256" key="14">
    <source>
        <dbReference type="ARBA" id="ARBA00023186"/>
    </source>
</evidence>
<dbReference type="EMBL" id="CP000961">
    <property type="protein sequence ID" value="ACA86056.1"/>
    <property type="molecule type" value="Genomic_DNA"/>
</dbReference>
<feature type="binding site" evidence="15">
    <location>
        <position position="228"/>
    </location>
    <ligand>
        <name>Mg(2+)</name>
        <dbReference type="ChEBI" id="CHEBI:18420"/>
        <label>1</label>
        <note>catalytic</note>
    </ligand>
</feature>
<comment type="subcellular location">
    <subcellularLocation>
        <location evidence="3">Cytoplasm</location>
    </subcellularLocation>
</comment>
<dbReference type="AlphaFoldDB" id="B1KNH9"/>
<keyword evidence="6" id="KW-0690">Ribosome biogenesis</keyword>
<evidence type="ECO:0000256" key="2">
    <source>
        <dbReference type="ARBA" id="ARBA00001946"/>
    </source>
</evidence>
<evidence type="ECO:0000256" key="16">
    <source>
        <dbReference type="RuleBase" id="RU364068"/>
    </source>
</evidence>
<evidence type="ECO:0000256" key="8">
    <source>
        <dbReference type="ARBA" id="ARBA00022801"/>
    </source>
</evidence>
<dbReference type="PRINTS" id="PR00377">
    <property type="entry name" value="IMPHPHTASES"/>
</dbReference>
<dbReference type="FunFam" id="3.30.540.10:FF:000003">
    <property type="entry name" value="Inositol-1-monophosphatase"/>
    <property type="match status" value="1"/>
</dbReference>
<organism evidence="17 18">
    <name type="scientific">Shewanella woodyi (strain ATCC 51908 / MS32)</name>
    <dbReference type="NCBI Taxonomy" id="392500"/>
    <lineage>
        <taxon>Bacteria</taxon>
        <taxon>Pseudomonadati</taxon>
        <taxon>Pseudomonadota</taxon>
        <taxon>Gammaproteobacteria</taxon>
        <taxon>Alteromonadales</taxon>
        <taxon>Shewanellaceae</taxon>
        <taxon>Shewanella</taxon>
    </lineage>
</organism>